<comment type="caution">
    <text evidence="1">The sequence shown here is derived from an EMBL/GenBank/DDBJ whole genome shotgun (WGS) entry which is preliminary data.</text>
</comment>
<sequence length="288" mass="32389">MDWIALGFSMMILWSPSLANGVKPVLVAPPDLVQAEERVKELVHLFSDIKSSMRPRHCADHLQVGQTTSGLYSIFIGKEDGTGKVVYCDMDTDGGGWTVIQRRGQFGNSVYYFYRNWTDYANGFGDPAKEYWFGNRDLHALTSTGGSMELRIVLTNHTGESISVDYDNFKVGSEEERFKLRLGAYLGPRGWDSLYNGNGSEFSTFDQDHDSLAEHHCAEKYRGGWWYNNCHSANLNGLNLNGPHDSYADGIEWSIRNGSGHLYHYSYPSVTIMARPATRNANHESGYV</sequence>
<dbReference type="Proteomes" id="UP000821845">
    <property type="component" value="Chromosome 4"/>
</dbReference>
<accession>A0ACB7SKF0</accession>
<dbReference type="EMBL" id="CM023484">
    <property type="protein sequence ID" value="KAH6934233.1"/>
    <property type="molecule type" value="Genomic_DNA"/>
</dbReference>
<keyword evidence="2" id="KW-1185">Reference proteome</keyword>
<name>A0ACB7SKF0_HYAAI</name>
<protein>
    <submittedName>
        <fullName evidence="1">Uncharacterized protein</fullName>
    </submittedName>
</protein>
<reference evidence="1" key="1">
    <citation type="submission" date="2020-05" db="EMBL/GenBank/DDBJ databases">
        <title>Large-scale comparative analyses of tick genomes elucidate their genetic diversity and vector capacities.</title>
        <authorList>
            <person name="Jia N."/>
            <person name="Wang J."/>
            <person name="Shi W."/>
            <person name="Du L."/>
            <person name="Sun Y."/>
            <person name="Zhan W."/>
            <person name="Jiang J."/>
            <person name="Wang Q."/>
            <person name="Zhang B."/>
            <person name="Ji P."/>
            <person name="Sakyi L.B."/>
            <person name="Cui X."/>
            <person name="Yuan T."/>
            <person name="Jiang B."/>
            <person name="Yang W."/>
            <person name="Lam T.T.-Y."/>
            <person name="Chang Q."/>
            <person name="Ding S."/>
            <person name="Wang X."/>
            <person name="Zhu J."/>
            <person name="Ruan X."/>
            <person name="Zhao L."/>
            <person name="Wei J."/>
            <person name="Que T."/>
            <person name="Du C."/>
            <person name="Cheng J."/>
            <person name="Dai P."/>
            <person name="Han X."/>
            <person name="Huang E."/>
            <person name="Gao Y."/>
            <person name="Liu J."/>
            <person name="Shao H."/>
            <person name="Ye R."/>
            <person name="Li L."/>
            <person name="Wei W."/>
            <person name="Wang X."/>
            <person name="Wang C."/>
            <person name="Yang T."/>
            <person name="Huo Q."/>
            <person name="Li W."/>
            <person name="Guo W."/>
            <person name="Chen H."/>
            <person name="Zhou L."/>
            <person name="Ni X."/>
            <person name="Tian J."/>
            <person name="Zhou Y."/>
            <person name="Sheng Y."/>
            <person name="Liu T."/>
            <person name="Pan Y."/>
            <person name="Xia L."/>
            <person name="Li J."/>
            <person name="Zhao F."/>
            <person name="Cao W."/>
        </authorList>
    </citation>
    <scope>NUCLEOTIDE SEQUENCE</scope>
    <source>
        <strain evidence="1">Hyas-2018</strain>
    </source>
</reference>
<evidence type="ECO:0000313" key="1">
    <source>
        <dbReference type="EMBL" id="KAH6934233.1"/>
    </source>
</evidence>
<proteinExistence type="predicted"/>
<organism evidence="1 2">
    <name type="scientific">Hyalomma asiaticum</name>
    <name type="common">Tick</name>
    <dbReference type="NCBI Taxonomy" id="266040"/>
    <lineage>
        <taxon>Eukaryota</taxon>
        <taxon>Metazoa</taxon>
        <taxon>Ecdysozoa</taxon>
        <taxon>Arthropoda</taxon>
        <taxon>Chelicerata</taxon>
        <taxon>Arachnida</taxon>
        <taxon>Acari</taxon>
        <taxon>Parasitiformes</taxon>
        <taxon>Ixodida</taxon>
        <taxon>Ixodoidea</taxon>
        <taxon>Ixodidae</taxon>
        <taxon>Hyalomminae</taxon>
        <taxon>Hyalomma</taxon>
    </lineage>
</organism>
<evidence type="ECO:0000313" key="2">
    <source>
        <dbReference type="Proteomes" id="UP000821845"/>
    </source>
</evidence>
<gene>
    <name evidence="1" type="ORF">HPB50_021953</name>
</gene>